<evidence type="ECO:0000313" key="2">
    <source>
        <dbReference type="EMBL" id="PUZ45612.1"/>
    </source>
</evidence>
<protein>
    <recommendedName>
        <fullName evidence="4">HAT C-terminal dimerisation domain-containing protein</fullName>
    </recommendedName>
</protein>
<feature type="chain" id="PRO_5015487489" description="HAT C-terminal dimerisation domain-containing protein" evidence="1">
    <location>
        <begin position="19"/>
        <end position="71"/>
    </location>
</feature>
<proteinExistence type="predicted"/>
<sequence length="71" mass="8460">MCQLFRLQRFLWSHTVEALICAQSWLQTSQSKVNARAAAEEIQTYEEIREEFLSKDCVDNQQQIDFTKFEE</sequence>
<evidence type="ECO:0000256" key="1">
    <source>
        <dbReference type="SAM" id="SignalP"/>
    </source>
</evidence>
<name>A0A2T7CQK7_9POAL</name>
<feature type="signal peptide" evidence="1">
    <location>
        <begin position="1"/>
        <end position="18"/>
    </location>
</feature>
<gene>
    <name evidence="2" type="ORF">GQ55_8G238700</name>
</gene>
<organism evidence="2 3">
    <name type="scientific">Panicum hallii var. hallii</name>
    <dbReference type="NCBI Taxonomy" id="1504633"/>
    <lineage>
        <taxon>Eukaryota</taxon>
        <taxon>Viridiplantae</taxon>
        <taxon>Streptophyta</taxon>
        <taxon>Embryophyta</taxon>
        <taxon>Tracheophyta</taxon>
        <taxon>Spermatophyta</taxon>
        <taxon>Magnoliopsida</taxon>
        <taxon>Liliopsida</taxon>
        <taxon>Poales</taxon>
        <taxon>Poaceae</taxon>
        <taxon>PACMAD clade</taxon>
        <taxon>Panicoideae</taxon>
        <taxon>Panicodae</taxon>
        <taxon>Paniceae</taxon>
        <taxon>Panicinae</taxon>
        <taxon>Panicum</taxon>
        <taxon>Panicum sect. Panicum</taxon>
    </lineage>
</organism>
<dbReference type="EMBL" id="CM009756">
    <property type="protein sequence ID" value="PUZ45612.1"/>
    <property type="molecule type" value="Genomic_DNA"/>
</dbReference>
<keyword evidence="1" id="KW-0732">Signal</keyword>
<dbReference type="Proteomes" id="UP000244336">
    <property type="component" value="Chromosome 8"/>
</dbReference>
<dbReference type="Gramene" id="PUZ45612">
    <property type="protein sequence ID" value="PUZ45612"/>
    <property type="gene ID" value="GQ55_8G238700"/>
</dbReference>
<dbReference type="OrthoDB" id="1893698at2759"/>
<reference evidence="2 3" key="1">
    <citation type="submission" date="2018-04" db="EMBL/GenBank/DDBJ databases">
        <title>WGS assembly of Panicum hallii var. hallii HAL2.</title>
        <authorList>
            <person name="Lovell J."/>
            <person name="Jenkins J."/>
            <person name="Lowry D."/>
            <person name="Mamidi S."/>
            <person name="Sreedasyam A."/>
            <person name="Weng X."/>
            <person name="Barry K."/>
            <person name="Bonette J."/>
            <person name="Campitelli B."/>
            <person name="Daum C."/>
            <person name="Gordon S."/>
            <person name="Gould B."/>
            <person name="Lipzen A."/>
            <person name="MacQueen A."/>
            <person name="Palacio-Mejia J."/>
            <person name="Plott C."/>
            <person name="Shakirov E."/>
            <person name="Shu S."/>
            <person name="Yoshinaga Y."/>
            <person name="Zane M."/>
            <person name="Rokhsar D."/>
            <person name="Grimwood J."/>
            <person name="Schmutz J."/>
            <person name="Juenger T."/>
        </authorList>
    </citation>
    <scope>NUCLEOTIDE SEQUENCE [LARGE SCALE GENOMIC DNA]</scope>
    <source>
        <strain evidence="3">cv. HAL2</strain>
    </source>
</reference>
<accession>A0A2T7CQK7</accession>
<keyword evidence="3" id="KW-1185">Reference proteome</keyword>
<evidence type="ECO:0008006" key="4">
    <source>
        <dbReference type="Google" id="ProtNLM"/>
    </source>
</evidence>
<evidence type="ECO:0000313" key="3">
    <source>
        <dbReference type="Proteomes" id="UP000244336"/>
    </source>
</evidence>
<dbReference type="AlphaFoldDB" id="A0A2T7CQK7"/>